<dbReference type="InterPro" id="IPR024072">
    <property type="entry name" value="DHFR-like_dom_sf"/>
</dbReference>
<keyword evidence="11" id="KW-1185">Reference proteome</keyword>
<comment type="catalytic activity">
    <reaction evidence="7">
        <text>2,5-diamino-6-(1-D-ribitylamino)pyrimidin-4(3H)-one 5'-phosphate + NAD(+) = 2,5-diamino-6-(1-D-ribosylamino)pyrimidin-4(3H)-one 5'-phosphate + NADH + H(+)</text>
        <dbReference type="Rhea" id="RHEA:27274"/>
        <dbReference type="ChEBI" id="CHEBI:15378"/>
        <dbReference type="ChEBI" id="CHEBI:57540"/>
        <dbReference type="ChEBI" id="CHEBI:57945"/>
        <dbReference type="ChEBI" id="CHEBI:58890"/>
        <dbReference type="ChEBI" id="CHEBI:59545"/>
        <dbReference type="EC" id="1.1.1.302"/>
    </reaction>
</comment>
<comment type="function">
    <text evidence="1">Catalyzes an early step in riboflavin biosynthesis, the NADPH-dependent reduction of the ribose side chain of 2,5-diamino-6-ribosylamino-4(3H)-pyrimidinone 5'-phosphate, yielding 2,5-diamino-6-ribitylamino-4(3H)-pyrimidinone 5'-phosphate.</text>
</comment>
<dbReference type="EMBL" id="JANIEX010000099">
    <property type="protein sequence ID" value="KAJ3573548.1"/>
    <property type="molecule type" value="Genomic_DNA"/>
</dbReference>
<comment type="caution">
    <text evidence="10">The sequence shown here is derived from an EMBL/GenBank/DDBJ whole genome shotgun (WGS) entry which is preliminary data.</text>
</comment>
<evidence type="ECO:0000256" key="5">
    <source>
        <dbReference type="ARBA" id="ARBA00030073"/>
    </source>
</evidence>
<accession>A0AAD5YXC1</accession>
<dbReference type="GO" id="GO:0008703">
    <property type="term" value="F:5-amino-6-(5-phosphoribosylamino)uracil reductase activity"/>
    <property type="evidence" value="ECO:0007669"/>
    <property type="project" value="InterPro"/>
</dbReference>
<dbReference type="AlphaFoldDB" id="A0AAD5YXC1"/>
<evidence type="ECO:0000259" key="9">
    <source>
        <dbReference type="Pfam" id="PF01872"/>
    </source>
</evidence>
<feature type="domain" description="Bacterial bifunctional deaminase-reductase C-terminal" evidence="9">
    <location>
        <begin position="1"/>
        <end position="65"/>
    </location>
</feature>
<evidence type="ECO:0000256" key="2">
    <source>
        <dbReference type="ARBA" id="ARBA00009723"/>
    </source>
</evidence>
<dbReference type="EC" id="1.1.1.302" evidence="3"/>
<comment type="similarity">
    <text evidence="2">Belongs to the HTP reductase family.</text>
</comment>
<sequence>MVEGGARIINSFLQASLSTPLIDALIVTVAPTLVGADGVSYTSAVPTGIPLLQHFDTQAVGNDAVMILKHPKS</sequence>
<comment type="catalytic activity">
    <reaction evidence="8">
        <text>2,5-diamino-6-(1-D-ribitylamino)pyrimidin-4(3H)-one 5'-phosphate + NADP(+) = 2,5-diamino-6-(1-D-ribosylamino)pyrimidin-4(3H)-one 5'-phosphate + NADPH + H(+)</text>
        <dbReference type="Rhea" id="RHEA:27278"/>
        <dbReference type="ChEBI" id="CHEBI:15378"/>
        <dbReference type="ChEBI" id="CHEBI:57783"/>
        <dbReference type="ChEBI" id="CHEBI:58349"/>
        <dbReference type="ChEBI" id="CHEBI:58890"/>
        <dbReference type="ChEBI" id="CHEBI:59545"/>
        <dbReference type="EC" id="1.1.1.302"/>
    </reaction>
</comment>
<evidence type="ECO:0000256" key="7">
    <source>
        <dbReference type="ARBA" id="ARBA00047550"/>
    </source>
</evidence>
<organism evidence="10 11">
    <name type="scientific">Leucocoprinus birnbaumii</name>
    <dbReference type="NCBI Taxonomy" id="56174"/>
    <lineage>
        <taxon>Eukaryota</taxon>
        <taxon>Fungi</taxon>
        <taxon>Dikarya</taxon>
        <taxon>Basidiomycota</taxon>
        <taxon>Agaricomycotina</taxon>
        <taxon>Agaricomycetes</taxon>
        <taxon>Agaricomycetidae</taxon>
        <taxon>Agaricales</taxon>
        <taxon>Agaricineae</taxon>
        <taxon>Agaricaceae</taxon>
        <taxon>Leucocoprinus</taxon>
    </lineage>
</organism>
<evidence type="ECO:0000256" key="8">
    <source>
        <dbReference type="ARBA" id="ARBA00049020"/>
    </source>
</evidence>
<evidence type="ECO:0000256" key="6">
    <source>
        <dbReference type="ARBA" id="ARBA00031630"/>
    </source>
</evidence>
<evidence type="ECO:0000256" key="1">
    <source>
        <dbReference type="ARBA" id="ARBA00003555"/>
    </source>
</evidence>
<gene>
    <name evidence="10" type="ORF">NP233_g2352</name>
</gene>
<dbReference type="Pfam" id="PF01872">
    <property type="entry name" value="RibD_C"/>
    <property type="match status" value="1"/>
</dbReference>
<evidence type="ECO:0000313" key="11">
    <source>
        <dbReference type="Proteomes" id="UP001213000"/>
    </source>
</evidence>
<evidence type="ECO:0000313" key="10">
    <source>
        <dbReference type="EMBL" id="KAJ3573548.1"/>
    </source>
</evidence>
<dbReference type="SUPFAM" id="SSF53597">
    <property type="entry name" value="Dihydrofolate reductase-like"/>
    <property type="match status" value="1"/>
</dbReference>
<evidence type="ECO:0000256" key="4">
    <source>
        <dbReference type="ARBA" id="ARBA00015035"/>
    </source>
</evidence>
<reference evidence="10" key="1">
    <citation type="submission" date="2022-07" db="EMBL/GenBank/DDBJ databases">
        <title>Genome Sequence of Leucocoprinus birnbaumii.</title>
        <authorList>
            <person name="Buettner E."/>
        </authorList>
    </citation>
    <scope>NUCLEOTIDE SEQUENCE</scope>
    <source>
        <strain evidence="10">VT141</strain>
    </source>
</reference>
<name>A0AAD5YXC1_9AGAR</name>
<dbReference type="InterPro" id="IPR002734">
    <property type="entry name" value="RibDG_C"/>
</dbReference>
<protein>
    <recommendedName>
        <fullName evidence="4">2,5-diamino-6-ribosylamino-4(3H)-pyrimidinone 5'-phosphate reductase</fullName>
        <ecNumber evidence="3">1.1.1.302</ecNumber>
    </recommendedName>
    <alternativeName>
        <fullName evidence="6">2,5-diamino-6-(5-phospho-D-ribosylamino)pyrimidin-4(3H)-one reductase</fullName>
    </alternativeName>
    <alternativeName>
        <fullName evidence="5">2,5-diamino-6-ribitylamino-4(3H)-pyrimidinone 5'-phosphate synthase</fullName>
    </alternativeName>
</protein>
<evidence type="ECO:0000256" key="3">
    <source>
        <dbReference type="ARBA" id="ARBA00012851"/>
    </source>
</evidence>
<dbReference type="Gene3D" id="3.40.430.10">
    <property type="entry name" value="Dihydrofolate Reductase, subunit A"/>
    <property type="match status" value="1"/>
</dbReference>
<dbReference type="Proteomes" id="UP001213000">
    <property type="component" value="Unassembled WGS sequence"/>
</dbReference>
<proteinExistence type="inferred from homology"/>
<dbReference type="GO" id="GO:0009231">
    <property type="term" value="P:riboflavin biosynthetic process"/>
    <property type="evidence" value="ECO:0007669"/>
    <property type="project" value="InterPro"/>
</dbReference>